<accession>A0ABD5EA91</accession>
<dbReference type="EMBL" id="JAVRER010000036">
    <property type="protein sequence ID" value="MDT0417983.1"/>
    <property type="molecule type" value="Genomic_DNA"/>
</dbReference>
<reference evidence="2" key="2">
    <citation type="submission" date="2024-03" db="EMBL/GenBank/DDBJ databases">
        <title>30 novel species of actinomycetes from the DSMZ collection.</title>
        <authorList>
            <person name="Nouioui I."/>
        </authorList>
    </citation>
    <scope>NUCLEOTIDE SEQUENCE</scope>
    <source>
        <strain evidence="1">DSM 41979</strain>
        <strain evidence="2">DSM 41982</strain>
    </source>
</reference>
<keyword evidence="4" id="KW-1185">Reference proteome</keyword>
<reference evidence="3 4" key="1">
    <citation type="submission" date="2023-07" db="EMBL/GenBank/DDBJ databases">
        <title>30 novel species of actinomycetes from the DSMZ collection.</title>
        <authorList>
            <person name="Nouioui I."/>
        </authorList>
    </citation>
    <scope>NUCLEOTIDE SEQUENCE [LARGE SCALE GENOMIC DNA]</scope>
    <source>
        <strain evidence="4">DSM 41979</strain>
        <strain evidence="3">DSM 41982</strain>
    </source>
</reference>
<dbReference type="Pfam" id="PF06013">
    <property type="entry name" value="WXG100"/>
    <property type="match status" value="1"/>
</dbReference>
<dbReference type="AlphaFoldDB" id="A0ABD5EA91"/>
<proteinExistence type="predicted"/>
<dbReference type="InterPro" id="IPR036689">
    <property type="entry name" value="ESAT-6-like_sf"/>
</dbReference>
<evidence type="ECO:0000313" key="4">
    <source>
        <dbReference type="Proteomes" id="UP001183610"/>
    </source>
</evidence>
<dbReference type="Proteomes" id="UP001183610">
    <property type="component" value="Unassembled WGS sequence"/>
</dbReference>
<evidence type="ECO:0000313" key="1">
    <source>
        <dbReference type="EMBL" id="MDT0409808.1"/>
    </source>
</evidence>
<dbReference type="EMBL" id="JAVRET010000023">
    <property type="protein sequence ID" value="MDT0409808.1"/>
    <property type="molecule type" value="Genomic_DNA"/>
</dbReference>
<dbReference type="SUPFAM" id="SSF140453">
    <property type="entry name" value="EsxAB dimer-like"/>
    <property type="match status" value="1"/>
</dbReference>
<gene>
    <name evidence="2" type="ORF">RM574_21085</name>
    <name evidence="1" type="ORF">RM698_12205</name>
</gene>
<dbReference type="InterPro" id="IPR010310">
    <property type="entry name" value="T7SS_ESAT-6-like"/>
</dbReference>
<protein>
    <submittedName>
        <fullName evidence="2">WXG100 family type VII secretion target</fullName>
    </submittedName>
</protein>
<comment type="caution">
    <text evidence="2">The sequence shown here is derived from an EMBL/GenBank/DDBJ whole genome shotgun (WGS) entry which is preliminary data.</text>
</comment>
<dbReference type="RefSeq" id="WP_007823463.1">
    <property type="nucleotide sequence ID" value="NZ_JAVRER010000036.1"/>
</dbReference>
<evidence type="ECO:0000313" key="2">
    <source>
        <dbReference type="EMBL" id="MDT0417983.1"/>
    </source>
</evidence>
<dbReference type="Gene3D" id="1.10.287.1060">
    <property type="entry name" value="ESAT-6-like"/>
    <property type="match status" value="1"/>
</dbReference>
<sequence>MAKDAELTYAEMHRAAGRLTEARTTIDEDLEALERWIEQLVRDGYTTRRSSVAFEESFKEFKRGIKNTIQGLDGMSSFLHQAARSYEDLDTELARGVRG</sequence>
<name>A0ABD5EA91_9ACTN</name>
<dbReference type="Proteomes" id="UP001183607">
    <property type="component" value="Unassembled WGS sequence"/>
</dbReference>
<organism evidence="2 3">
    <name type="scientific">Streptomyces evansiae</name>
    <dbReference type="NCBI Taxonomy" id="3075535"/>
    <lineage>
        <taxon>Bacteria</taxon>
        <taxon>Bacillati</taxon>
        <taxon>Actinomycetota</taxon>
        <taxon>Actinomycetes</taxon>
        <taxon>Kitasatosporales</taxon>
        <taxon>Streptomycetaceae</taxon>
        <taxon>Streptomyces</taxon>
    </lineage>
</organism>
<evidence type="ECO:0000313" key="3">
    <source>
        <dbReference type="Proteomes" id="UP001183607"/>
    </source>
</evidence>